<accession>A0A3S4J0C3</accession>
<keyword evidence="3" id="KW-0808">Transferase</keyword>
<dbReference type="InterPro" id="IPR005079">
    <property type="entry name" value="Peptidase_C45_hydrolase"/>
</dbReference>
<protein>
    <submittedName>
        <fullName evidence="3">Acyl-coenzyme A:6-aminopenicillanic acid acyl-transferase</fullName>
    </submittedName>
</protein>
<feature type="domain" description="Peptidase C45 hydrolase" evidence="2">
    <location>
        <begin position="35"/>
        <end position="84"/>
    </location>
</feature>
<proteinExistence type="predicted"/>
<dbReference type="Gene3D" id="3.60.60.10">
    <property type="entry name" value="Penicillin V Acylase, Chain A"/>
    <property type="match status" value="1"/>
</dbReference>
<feature type="chain" id="PRO_5018535351" evidence="1">
    <location>
        <begin position="23"/>
        <end position="109"/>
    </location>
</feature>
<reference evidence="3 4" key="1">
    <citation type="submission" date="2018-12" db="EMBL/GenBank/DDBJ databases">
        <authorList>
            <consortium name="Pathogen Informatics"/>
        </authorList>
    </citation>
    <scope>NUCLEOTIDE SEQUENCE [LARGE SCALE GENOMIC DNA]</scope>
    <source>
        <strain evidence="3 4">NCTC9695</strain>
    </source>
</reference>
<dbReference type="AlphaFoldDB" id="A0A3S4J0C3"/>
<evidence type="ECO:0000313" key="3">
    <source>
        <dbReference type="EMBL" id="VEB42527.1"/>
    </source>
</evidence>
<gene>
    <name evidence="3" type="ORF">NCTC9695_02977</name>
</gene>
<dbReference type="GO" id="GO:0016740">
    <property type="term" value="F:transferase activity"/>
    <property type="evidence" value="ECO:0007669"/>
    <property type="project" value="UniProtKB-KW"/>
</dbReference>
<dbReference type="EMBL" id="LR134182">
    <property type="protein sequence ID" value="VEB42527.1"/>
    <property type="molecule type" value="Genomic_DNA"/>
</dbReference>
<evidence type="ECO:0000259" key="2">
    <source>
        <dbReference type="Pfam" id="PF03417"/>
    </source>
</evidence>
<keyword evidence="1" id="KW-0732">Signal</keyword>
<name>A0A3S4J0C3_CHRVL</name>
<sequence>MRHSWLAVAGIAGLLAFPPVDACTLWGAAGTASMEGSLLAKNRDWKPDHAQSLRLLHPEHGYAYLGLYADNGSEPGIKAGVNQKDWRSSPPKPAVCRARYGPIARAMAF</sequence>
<dbReference type="Pfam" id="PF03417">
    <property type="entry name" value="AAT"/>
    <property type="match status" value="1"/>
</dbReference>
<organism evidence="3 4">
    <name type="scientific">Chromobacterium violaceum</name>
    <dbReference type="NCBI Taxonomy" id="536"/>
    <lineage>
        <taxon>Bacteria</taxon>
        <taxon>Pseudomonadati</taxon>
        <taxon>Pseudomonadota</taxon>
        <taxon>Betaproteobacteria</taxon>
        <taxon>Neisseriales</taxon>
        <taxon>Chromobacteriaceae</taxon>
        <taxon>Chromobacterium</taxon>
    </lineage>
</organism>
<feature type="signal peptide" evidence="1">
    <location>
        <begin position="1"/>
        <end position="22"/>
    </location>
</feature>
<evidence type="ECO:0000313" key="4">
    <source>
        <dbReference type="Proteomes" id="UP000275777"/>
    </source>
</evidence>
<evidence type="ECO:0000256" key="1">
    <source>
        <dbReference type="SAM" id="SignalP"/>
    </source>
</evidence>
<dbReference type="Proteomes" id="UP000275777">
    <property type="component" value="Chromosome"/>
</dbReference>